<comment type="caution">
    <text evidence="3">The sequence shown here is derived from an EMBL/GenBank/DDBJ whole genome shotgun (WGS) entry which is preliminary data.</text>
</comment>
<dbReference type="InterPro" id="IPR052197">
    <property type="entry name" value="ComplexI_49kDa-like"/>
</dbReference>
<dbReference type="GO" id="GO:0048038">
    <property type="term" value="F:quinone binding"/>
    <property type="evidence" value="ECO:0007669"/>
    <property type="project" value="InterPro"/>
</dbReference>
<dbReference type="GO" id="GO:0016651">
    <property type="term" value="F:oxidoreductase activity, acting on NAD(P)H"/>
    <property type="evidence" value="ECO:0007669"/>
    <property type="project" value="InterPro"/>
</dbReference>
<proteinExistence type="predicted"/>
<reference evidence="3 4" key="1">
    <citation type="journal article" date="2017" name="Chemistry">
        <title>Isolation, Biosynthesis and Chemical Modifications of Rubterolones A-F: Rare Tropolone Alkaloids from Actinomadura sp. 5-2.</title>
        <authorList>
            <person name="Guo H."/>
            <person name="Benndorf R."/>
            <person name="Leichnitz D."/>
            <person name="Klassen J.L."/>
            <person name="Vollmers J."/>
            <person name="Gorls H."/>
            <person name="Steinacker M."/>
            <person name="Weigel C."/>
            <person name="Dahse H.M."/>
            <person name="Kaster A.K."/>
            <person name="de Beer Z.W."/>
            <person name="Poulsen M."/>
            <person name="Beemelmanns C."/>
        </authorList>
    </citation>
    <scope>NUCLEOTIDE SEQUENCE [LARGE SCALE GENOMIC DNA]</scope>
    <source>
        <strain evidence="3 4">5-2</strain>
    </source>
</reference>
<keyword evidence="4" id="KW-1185">Reference proteome</keyword>
<name>A0A2P4UFH5_9ACTN</name>
<keyword evidence="1" id="KW-0560">Oxidoreductase</keyword>
<keyword evidence="3" id="KW-0456">Lyase</keyword>
<dbReference type="Proteomes" id="UP000242367">
    <property type="component" value="Unassembled WGS sequence"/>
</dbReference>
<accession>A0A2P4UFH5</accession>
<dbReference type="AlphaFoldDB" id="A0A2P4UFH5"/>
<dbReference type="Pfam" id="PF00346">
    <property type="entry name" value="Complex1_49kDa"/>
    <property type="match status" value="1"/>
</dbReference>
<organism evidence="3 4">
    <name type="scientific">Actinomadura rubteroloni</name>
    <dbReference type="NCBI Taxonomy" id="1926885"/>
    <lineage>
        <taxon>Bacteria</taxon>
        <taxon>Bacillati</taxon>
        <taxon>Actinomycetota</taxon>
        <taxon>Actinomycetes</taxon>
        <taxon>Streptosporangiales</taxon>
        <taxon>Thermomonosporaceae</taxon>
        <taxon>Actinomadura</taxon>
    </lineage>
</organism>
<feature type="domain" description="NADH-quinone oxidoreductase subunit D" evidence="2">
    <location>
        <begin position="177"/>
        <end position="320"/>
    </location>
</feature>
<evidence type="ECO:0000313" key="3">
    <source>
        <dbReference type="EMBL" id="POM23810.1"/>
    </source>
</evidence>
<sequence length="399" mass="41554">MSASAVPPRASVADVEAADLAERAAALLDDGHRLALVAAAPQRVVYLFTRPAADGEPERRAELHVRPGVVPPSLAALSLPAGRFERRAGRDGRAELFHGRLPADALPLAERVGADAAVGHALAFCLAVEDAAGVGVSPGVQRSRAVLLELERLGNHVADLGALCDEAGRPVLGARFARVRETLLRLNVRVTGHRLLRGGVLLGGAVLRAVPDPRLLAAIEADVEEIADLALADTAVAGRFTGTAPLGRAAARDLGALGCVARASGLDVDARRDHPFTDLRPTLAVATALHGDVLARFRIRVREIAASVALVDDLTYGMNPGLTSYWPPLAPGHGPASGIGIVEGWRGTIVHRVELAADGALVRDTIVDPSFFNRPALPVALAGALAADVLLVTRSFNLS</sequence>
<dbReference type="SUPFAM" id="SSF56762">
    <property type="entry name" value="HydB/Nqo4-like"/>
    <property type="match status" value="1"/>
</dbReference>
<dbReference type="InterPro" id="IPR029014">
    <property type="entry name" value="NiFe-Hase_large"/>
</dbReference>
<dbReference type="Gene3D" id="1.10.645.10">
    <property type="entry name" value="Cytochrome-c3 Hydrogenase, chain B"/>
    <property type="match status" value="1"/>
</dbReference>
<evidence type="ECO:0000259" key="2">
    <source>
        <dbReference type="Pfam" id="PF00346"/>
    </source>
</evidence>
<dbReference type="InterPro" id="IPR001135">
    <property type="entry name" value="NADH_Q_OxRdtase_suD"/>
</dbReference>
<gene>
    <name evidence="3" type="primary">hycE</name>
    <name evidence="3" type="ORF">BTM25_24360</name>
</gene>
<dbReference type="GO" id="GO:0051287">
    <property type="term" value="F:NAD binding"/>
    <property type="evidence" value="ECO:0007669"/>
    <property type="project" value="InterPro"/>
</dbReference>
<dbReference type="GO" id="GO:0016829">
    <property type="term" value="F:lyase activity"/>
    <property type="evidence" value="ECO:0007669"/>
    <property type="project" value="UniProtKB-KW"/>
</dbReference>
<evidence type="ECO:0000313" key="4">
    <source>
        <dbReference type="Proteomes" id="UP000242367"/>
    </source>
</evidence>
<protein>
    <submittedName>
        <fullName evidence="3">Formate hydrogenlyase subunit 5</fullName>
    </submittedName>
</protein>
<dbReference type="PANTHER" id="PTHR43485">
    <property type="entry name" value="HYDROGENASE-4 COMPONENT G"/>
    <property type="match status" value="1"/>
</dbReference>
<evidence type="ECO:0000256" key="1">
    <source>
        <dbReference type="ARBA" id="ARBA00023002"/>
    </source>
</evidence>
<dbReference type="EMBL" id="MTBP01000002">
    <property type="protein sequence ID" value="POM23810.1"/>
    <property type="molecule type" value="Genomic_DNA"/>
</dbReference>
<dbReference type="PANTHER" id="PTHR43485:SF1">
    <property type="entry name" value="FORMATE HYDROGENLYASE SUBUNIT 5-RELATED"/>
    <property type="match status" value="1"/>
</dbReference>